<evidence type="ECO:0000256" key="1">
    <source>
        <dbReference type="SAM" id="MobiDB-lite"/>
    </source>
</evidence>
<feature type="compositionally biased region" description="Low complexity" evidence="1">
    <location>
        <begin position="119"/>
        <end position="130"/>
    </location>
</feature>
<protein>
    <submittedName>
        <fullName evidence="2">Uncharacterized protein</fullName>
    </submittedName>
</protein>
<gene>
    <name evidence="2" type="ORF">CONLIGDRAFT_650439</name>
</gene>
<evidence type="ECO:0000313" key="3">
    <source>
        <dbReference type="Proteomes" id="UP000182658"/>
    </source>
</evidence>
<feature type="region of interest" description="Disordered" evidence="1">
    <location>
        <begin position="1"/>
        <end position="28"/>
    </location>
</feature>
<feature type="compositionally biased region" description="Low complexity" evidence="1">
    <location>
        <begin position="14"/>
        <end position="25"/>
    </location>
</feature>
<keyword evidence="3" id="KW-1185">Reference proteome</keyword>
<dbReference type="InParanoid" id="A0A1J7J0C8"/>
<dbReference type="Proteomes" id="UP000182658">
    <property type="component" value="Unassembled WGS sequence"/>
</dbReference>
<name>A0A1J7J0C8_9PEZI</name>
<evidence type="ECO:0000313" key="2">
    <source>
        <dbReference type="EMBL" id="OIW22596.1"/>
    </source>
</evidence>
<dbReference type="AlphaFoldDB" id="A0A1J7J0C8"/>
<dbReference type="EMBL" id="KV875112">
    <property type="protein sequence ID" value="OIW22596.1"/>
    <property type="molecule type" value="Genomic_DNA"/>
</dbReference>
<dbReference type="OrthoDB" id="10349687at2759"/>
<proteinExistence type="predicted"/>
<reference evidence="2 3" key="1">
    <citation type="submission" date="2016-10" db="EMBL/GenBank/DDBJ databases">
        <title>Draft genome sequence of Coniochaeta ligniaria NRRL30616, a lignocellulolytic fungus for bioabatement of inhibitors in plant biomass hydrolysates.</title>
        <authorList>
            <consortium name="DOE Joint Genome Institute"/>
            <person name="Jimenez D.J."/>
            <person name="Hector R.E."/>
            <person name="Riley R."/>
            <person name="Sun H."/>
            <person name="Grigoriev I.V."/>
            <person name="Van Elsas J.D."/>
            <person name="Nichols N.N."/>
        </authorList>
    </citation>
    <scope>NUCLEOTIDE SEQUENCE [LARGE SCALE GENOMIC DNA]</scope>
    <source>
        <strain evidence="2 3">NRRL 30616</strain>
    </source>
</reference>
<accession>A0A1J7J0C8</accession>
<sequence length="216" mass="23074">MTQKPEAIEHPTNASSRAASPRPSSESYTAHLRNISRLSLDLELLNISPASLSPPATPRPGSPACHPGHRSTPALITVHEPYRPGPAMVCRPSGHPPSERSSGINTPIEITLSPPVSQPHTPTTPADTPPLDVEKPPIVISPSTRPPPRRGYQPDPFEHRTRWSKSRPKHKADSGYCCGLCEEPPETLALCGSWLTGTMTALLTGASMACCAAALR</sequence>
<feature type="region of interest" description="Disordered" evidence="1">
    <location>
        <begin position="49"/>
        <end position="166"/>
    </location>
</feature>
<organism evidence="2 3">
    <name type="scientific">Coniochaeta ligniaria NRRL 30616</name>
    <dbReference type="NCBI Taxonomy" id="1408157"/>
    <lineage>
        <taxon>Eukaryota</taxon>
        <taxon>Fungi</taxon>
        <taxon>Dikarya</taxon>
        <taxon>Ascomycota</taxon>
        <taxon>Pezizomycotina</taxon>
        <taxon>Sordariomycetes</taxon>
        <taxon>Sordariomycetidae</taxon>
        <taxon>Coniochaetales</taxon>
        <taxon>Coniochaetaceae</taxon>
        <taxon>Coniochaeta</taxon>
    </lineage>
</organism>